<proteinExistence type="predicted"/>
<dbReference type="Pfam" id="PF11305">
    <property type="entry name" value="DUF3107"/>
    <property type="match status" value="1"/>
</dbReference>
<dbReference type="RefSeq" id="WP_208195611.1">
    <property type="nucleotide sequence ID" value="NZ_CP076023.1"/>
</dbReference>
<dbReference type="Proteomes" id="UP000679335">
    <property type="component" value="Chromosome"/>
</dbReference>
<evidence type="ECO:0000313" key="1">
    <source>
        <dbReference type="EMBL" id="QWC15122.1"/>
    </source>
</evidence>
<name>A0ABX8GGX1_9CELL</name>
<sequence>MEITIGVQHHSRELTLESDQSADEIVAAVQATLDGKAATLDLTDVRGRRVIVPAAVLGFVEIGAEIKGRVGFGQV</sequence>
<evidence type="ECO:0000313" key="2">
    <source>
        <dbReference type="Proteomes" id="UP000679335"/>
    </source>
</evidence>
<organism evidence="1 2">
    <name type="scientific">Cellulomonas dongxiuzhuiae</name>
    <dbReference type="NCBI Taxonomy" id="2819979"/>
    <lineage>
        <taxon>Bacteria</taxon>
        <taxon>Bacillati</taxon>
        <taxon>Actinomycetota</taxon>
        <taxon>Actinomycetes</taxon>
        <taxon>Micrococcales</taxon>
        <taxon>Cellulomonadaceae</taxon>
        <taxon>Cellulomonas</taxon>
    </lineage>
</organism>
<keyword evidence="2" id="KW-1185">Reference proteome</keyword>
<dbReference type="InterPro" id="IPR021456">
    <property type="entry name" value="DUF3107"/>
</dbReference>
<protein>
    <submittedName>
        <fullName evidence="1">DUF3107 domain-containing protein</fullName>
    </submittedName>
</protein>
<gene>
    <name evidence="1" type="ORF">KKR89_12410</name>
</gene>
<accession>A0ABX8GGX1</accession>
<dbReference type="EMBL" id="CP076023">
    <property type="protein sequence ID" value="QWC15122.1"/>
    <property type="molecule type" value="Genomic_DNA"/>
</dbReference>
<reference evidence="1 2" key="1">
    <citation type="submission" date="2021-05" db="EMBL/GenBank/DDBJ databases">
        <title>Novel species in genus Cellulomonas.</title>
        <authorList>
            <person name="Zhang G."/>
        </authorList>
    </citation>
    <scope>NUCLEOTIDE SEQUENCE [LARGE SCALE GENOMIC DNA]</scope>
    <source>
        <strain evidence="2">zg-ZUI157</strain>
    </source>
</reference>